<evidence type="ECO:0000313" key="4">
    <source>
        <dbReference type="Proteomes" id="UP000441609"/>
    </source>
</evidence>
<feature type="domain" description="Polymerase nucleotidyl transferase" evidence="1">
    <location>
        <begin position="7"/>
        <end position="54"/>
    </location>
</feature>
<reference evidence="3 4" key="1">
    <citation type="journal article" date="2019" name="Nat. Med.">
        <title>A library of human gut bacterial isolates paired with longitudinal multiomics data enables mechanistic microbiome research.</title>
        <authorList>
            <person name="Poyet M."/>
            <person name="Groussin M."/>
            <person name="Gibbons S.M."/>
            <person name="Avila-Pacheco J."/>
            <person name="Jiang X."/>
            <person name="Kearney S.M."/>
            <person name="Perrotta A.R."/>
            <person name="Berdy B."/>
            <person name="Zhao S."/>
            <person name="Lieberman T.D."/>
            <person name="Swanson P.K."/>
            <person name="Smith M."/>
            <person name="Roesemann S."/>
            <person name="Alexander J.E."/>
            <person name="Rich S.A."/>
            <person name="Livny J."/>
            <person name="Vlamakis H."/>
            <person name="Clish C."/>
            <person name="Bullock K."/>
            <person name="Deik A."/>
            <person name="Scott J."/>
            <person name="Pierce K.A."/>
            <person name="Xavier R.J."/>
            <person name="Alm E.J."/>
        </authorList>
    </citation>
    <scope>NUCLEOTIDE SEQUENCE [LARGE SCALE GENOMIC DNA]</scope>
    <source>
        <strain evidence="3 4">BIOML-A20</strain>
    </source>
</reference>
<gene>
    <name evidence="3" type="ORF">GKD70_17765</name>
    <name evidence="2" type="ORF">PN599_00030</name>
</gene>
<evidence type="ECO:0000259" key="1">
    <source>
        <dbReference type="Pfam" id="PF01909"/>
    </source>
</evidence>
<dbReference type="SUPFAM" id="SSF81301">
    <property type="entry name" value="Nucleotidyltransferase"/>
    <property type="match status" value="1"/>
</dbReference>
<sequence>MRTDVLNRIKETLRKVIPAGGHAFLYGSQARNEARPDSDWGILILLDKPKIEVEDYDNISYPLVGLGWLLNECVSPVLYTLKDWMRYHFSPFVHSVKDKGIQFLSAEDITADSRCKPIMG</sequence>
<dbReference type="Pfam" id="PF01909">
    <property type="entry name" value="NTP_transf_2"/>
    <property type="match status" value="1"/>
</dbReference>
<dbReference type="OrthoDB" id="9803106at2"/>
<dbReference type="EMBL" id="WKMO01000018">
    <property type="protein sequence ID" value="MSB75110.1"/>
    <property type="molecule type" value="Genomic_DNA"/>
</dbReference>
<dbReference type="Proteomes" id="UP001210126">
    <property type="component" value="Unassembled WGS sequence"/>
</dbReference>
<dbReference type="InterPro" id="IPR002934">
    <property type="entry name" value="Polymerase_NTP_transf_dom"/>
</dbReference>
<dbReference type="AlphaFoldDB" id="A0A3E4MIK4"/>
<dbReference type="Proteomes" id="UP000441609">
    <property type="component" value="Unassembled WGS sequence"/>
</dbReference>
<dbReference type="EMBL" id="JAQMPJ010000001">
    <property type="protein sequence ID" value="MDB9003390.1"/>
    <property type="molecule type" value="Genomic_DNA"/>
</dbReference>
<accession>A0A3E4MIK4</accession>
<comment type="caution">
    <text evidence="3">The sequence shown here is derived from an EMBL/GenBank/DDBJ whole genome shotgun (WGS) entry which is preliminary data.</text>
</comment>
<evidence type="ECO:0000313" key="2">
    <source>
        <dbReference type="EMBL" id="MDB9003390.1"/>
    </source>
</evidence>
<proteinExistence type="predicted"/>
<dbReference type="RefSeq" id="WP_005856417.1">
    <property type="nucleotide sequence ID" value="NZ_BQOC01000001.1"/>
</dbReference>
<dbReference type="Gene3D" id="3.30.460.10">
    <property type="entry name" value="Beta Polymerase, domain 2"/>
    <property type="match status" value="1"/>
</dbReference>
<dbReference type="GO" id="GO:0016779">
    <property type="term" value="F:nucleotidyltransferase activity"/>
    <property type="evidence" value="ECO:0007669"/>
    <property type="project" value="InterPro"/>
</dbReference>
<reference evidence="2" key="2">
    <citation type="submission" date="2023-01" db="EMBL/GenBank/DDBJ databases">
        <title>Human gut microbiome strain richness.</title>
        <authorList>
            <person name="Chen-Liaw A."/>
        </authorList>
    </citation>
    <scope>NUCLEOTIDE SEQUENCE</scope>
    <source>
        <strain evidence="2">RTP21484st1_E5_RTP21484_190118</strain>
    </source>
</reference>
<organism evidence="3 4">
    <name type="scientific">Parabacteroides distasonis</name>
    <dbReference type="NCBI Taxonomy" id="823"/>
    <lineage>
        <taxon>Bacteria</taxon>
        <taxon>Pseudomonadati</taxon>
        <taxon>Bacteroidota</taxon>
        <taxon>Bacteroidia</taxon>
        <taxon>Bacteroidales</taxon>
        <taxon>Tannerellaceae</taxon>
        <taxon>Parabacteroides</taxon>
    </lineage>
</organism>
<dbReference type="InterPro" id="IPR043519">
    <property type="entry name" value="NT_sf"/>
</dbReference>
<dbReference type="CDD" id="cd05403">
    <property type="entry name" value="NT_KNTase_like"/>
    <property type="match status" value="1"/>
</dbReference>
<name>A0A3E4MIK4_PARDI</name>
<protein>
    <submittedName>
        <fullName evidence="3">Nucleotidyltransferase domain-containing protein</fullName>
    </submittedName>
</protein>
<evidence type="ECO:0000313" key="3">
    <source>
        <dbReference type="EMBL" id="MSB75110.1"/>
    </source>
</evidence>